<dbReference type="PROSITE" id="PS51996">
    <property type="entry name" value="TR_MART"/>
    <property type="match status" value="1"/>
</dbReference>
<keyword evidence="6 10" id="KW-0521">NADP</keyword>
<dbReference type="GO" id="GO:0106274">
    <property type="term" value="F:NAD+-protein-arginine ADP-ribosyltransferase activity"/>
    <property type="evidence" value="ECO:0007669"/>
    <property type="project" value="UniProtKB-EC"/>
</dbReference>
<dbReference type="PANTHER" id="PTHR10339:SF24">
    <property type="entry name" value="T-CELL ECTO-ADP-RIBOSYLTRANSFERASE 1-RELATED"/>
    <property type="match status" value="1"/>
</dbReference>
<keyword evidence="4" id="KW-0548">Nucleotidyltransferase</keyword>
<dbReference type="Gene3D" id="3.90.176.10">
    <property type="entry name" value="Toxin ADP-ribosyltransferase, Chain A, domain 1"/>
    <property type="match status" value="1"/>
</dbReference>
<evidence type="ECO:0000256" key="7">
    <source>
        <dbReference type="ARBA" id="ARBA00023027"/>
    </source>
</evidence>
<dbReference type="GO" id="GO:0016779">
    <property type="term" value="F:nucleotidyltransferase activity"/>
    <property type="evidence" value="ECO:0007669"/>
    <property type="project" value="UniProtKB-KW"/>
</dbReference>
<keyword evidence="2 10" id="KW-0328">Glycosyltransferase</keyword>
<protein>
    <recommendedName>
        <fullName evidence="10">NAD(P)(+)--arginine ADP-ribosyltransferase</fullName>
        <ecNumber evidence="10">2.4.2.31</ecNumber>
    </recommendedName>
    <alternativeName>
        <fullName evidence="10">Mono(ADP-ribosyl)transferase</fullName>
    </alternativeName>
</protein>
<keyword evidence="7 10" id="KW-0520">NAD</keyword>
<dbReference type="EC" id="2.4.2.31" evidence="10"/>
<accession>G3TWG9</accession>
<sequence>LDIAVHLLILTWWLTQQNMTRNITCNAKLDLANDTFDDQYEGCAEEMEGKSPQLLKEELEANQYLKTEWEKAEQRWKQIKNIVSYSKQFNDFHGTAIVAYTGDIATKFNRAVREFCQNPDNFQFKAFLYYLTRAPQLLNPGKCYTVYRGCKSKFNYSGKGNVCFGQFASSSLFKNTAASPSFSGETLFAIRTCLGVYIKAFSYYPNEEEVLIPGYEVYQATTRENTNKIYNIILLGSPQKSKSNFNCFYHKSIKNLFNFNSSG</sequence>
<evidence type="ECO:0000256" key="2">
    <source>
        <dbReference type="ARBA" id="ARBA00022676"/>
    </source>
</evidence>
<dbReference type="InterPro" id="IPR000768">
    <property type="entry name" value="ART"/>
</dbReference>
<feature type="chain" id="PRO_5005131956" description="NAD(P)(+)--arginine ADP-ribosyltransferase" evidence="10">
    <location>
        <begin position="21"/>
        <end position="263"/>
    </location>
</feature>
<evidence type="ECO:0000256" key="9">
    <source>
        <dbReference type="ARBA" id="ARBA00047597"/>
    </source>
</evidence>
<dbReference type="PANTHER" id="PTHR10339">
    <property type="entry name" value="ADP-RIBOSYLTRANSFERASE"/>
    <property type="match status" value="1"/>
</dbReference>
<comment type="similarity">
    <text evidence="1 10">Belongs to the Arg-specific ADP-ribosyltransferase family.</text>
</comment>
<evidence type="ECO:0000256" key="4">
    <source>
        <dbReference type="ARBA" id="ARBA00022695"/>
    </source>
</evidence>
<comment type="catalytic activity">
    <reaction evidence="9 10">
        <text>L-arginyl-[protein] + NAD(+) = N(omega)-(ADP-D-ribosyl)-L-arginyl-[protein] + nicotinamide + H(+)</text>
        <dbReference type="Rhea" id="RHEA:19149"/>
        <dbReference type="Rhea" id="RHEA-COMP:10532"/>
        <dbReference type="Rhea" id="RHEA-COMP:15087"/>
        <dbReference type="ChEBI" id="CHEBI:15378"/>
        <dbReference type="ChEBI" id="CHEBI:17154"/>
        <dbReference type="ChEBI" id="CHEBI:29965"/>
        <dbReference type="ChEBI" id="CHEBI:57540"/>
        <dbReference type="ChEBI" id="CHEBI:142554"/>
        <dbReference type="EC" id="2.4.2.31"/>
    </reaction>
</comment>
<dbReference type="AlphaFoldDB" id="G3TWG9"/>
<dbReference type="Proteomes" id="UP000007646">
    <property type="component" value="Unassembled WGS sequence"/>
</dbReference>
<dbReference type="Ensembl" id="ENSLAFT00000026656.1">
    <property type="protein sequence ID" value="ENSLAFP00000019927.1"/>
    <property type="gene ID" value="ENSLAFG00000027052.1"/>
</dbReference>
<feature type="signal peptide" evidence="10">
    <location>
        <begin position="1"/>
        <end position="20"/>
    </location>
</feature>
<reference evidence="11 12" key="1">
    <citation type="submission" date="2009-06" db="EMBL/GenBank/DDBJ databases">
        <title>The Genome Sequence of Loxodonta africana (African elephant).</title>
        <authorList>
            <person name="Di Palma F."/>
            <person name="Heiman D."/>
            <person name="Young S."/>
            <person name="Johnson J."/>
            <person name="Lander E.S."/>
            <person name="Lindblad-Toh K."/>
        </authorList>
    </citation>
    <scope>NUCLEOTIDE SEQUENCE [LARGE SCALE GENOMIC DNA]</scope>
    <source>
        <strain evidence="11 12">Isolate ISIS603380</strain>
    </source>
</reference>
<dbReference type="GeneTree" id="ENSGT01030000234601"/>
<proteinExistence type="inferred from homology"/>
<dbReference type="PRINTS" id="PR00970">
    <property type="entry name" value="RIBTRNSFRASE"/>
</dbReference>
<evidence type="ECO:0000256" key="10">
    <source>
        <dbReference type="RuleBase" id="RU361228"/>
    </source>
</evidence>
<keyword evidence="3 10" id="KW-0808">Transferase</keyword>
<reference evidence="11" key="2">
    <citation type="submission" date="2025-08" db="UniProtKB">
        <authorList>
            <consortium name="Ensembl"/>
        </authorList>
    </citation>
    <scope>IDENTIFICATION</scope>
    <source>
        <strain evidence="11">Isolate ISIS603380</strain>
    </source>
</reference>
<evidence type="ECO:0000256" key="6">
    <source>
        <dbReference type="ARBA" id="ARBA00022857"/>
    </source>
</evidence>
<keyword evidence="5 10" id="KW-0732">Signal</keyword>
<name>G3TWG9_LOXAF</name>
<evidence type="ECO:0000256" key="3">
    <source>
        <dbReference type="ARBA" id="ARBA00022679"/>
    </source>
</evidence>
<evidence type="ECO:0000256" key="8">
    <source>
        <dbReference type="ARBA" id="ARBA00023157"/>
    </source>
</evidence>
<dbReference type="InParanoid" id="G3TWG9"/>
<keyword evidence="8" id="KW-1015">Disulfide bond</keyword>
<evidence type="ECO:0000256" key="1">
    <source>
        <dbReference type="ARBA" id="ARBA00009558"/>
    </source>
</evidence>
<dbReference type="OMA" id="NFQFKAF"/>
<dbReference type="GO" id="GO:0003950">
    <property type="term" value="F:NAD+ poly-ADP-ribosyltransferase activity"/>
    <property type="evidence" value="ECO:0007669"/>
    <property type="project" value="TreeGrafter"/>
</dbReference>
<evidence type="ECO:0000313" key="11">
    <source>
        <dbReference type="Ensembl" id="ENSLAFP00000019927.1"/>
    </source>
</evidence>
<evidence type="ECO:0000256" key="5">
    <source>
        <dbReference type="ARBA" id="ARBA00022729"/>
    </source>
</evidence>
<reference evidence="11" key="3">
    <citation type="submission" date="2025-09" db="UniProtKB">
        <authorList>
            <consortium name="Ensembl"/>
        </authorList>
    </citation>
    <scope>IDENTIFICATION</scope>
    <source>
        <strain evidence="11">Isolate ISIS603380</strain>
    </source>
</reference>
<evidence type="ECO:0000313" key="12">
    <source>
        <dbReference type="Proteomes" id="UP000007646"/>
    </source>
</evidence>
<organism evidence="11 12">
    <name type="scientific">Loxodonta africana</name>
    <name type="common">African elephant</name>
    <dbReference type="NCBI Taxonomy" id="9785"/>
    <lineage>
        <taxon>Eukaryota</taxon>
        <taxon>Metazoa</taxon>
        <taxon>Chordata</taxon>
        <taxon>Craniata</taxon>
        <taxon>Vertebrata</taxon>
        <taxon>Euteleostomi</taxon>
        <taxon>Mammalia</taxon>
        <taxon>Eutheria</taxon>
        <taxon>Afrotheria</taxon>
        <taxon>Proboscidea</taxon>
        <taxon>Elephantidae</taxon>
        <taxon>Loxodonta</taxon>
    </lineage>
</organism>
<dbReference type="HOGENOM" id="CLU_059744_3_0_1"/>
<dbReference type="SUPFAM" id="SSF56399">
    <property type="entry name" value="ADP-ribosylation"/>
    <property type="match status" value="1"/>
</dbReference>
<dbReference type="FunFam" id="3.90.176.10:FF:000001">
    <property type="entry name" value="NAD(P)(+)--arginine ADP-ribosyltransferase"/>
    <property type="match status" value="1"/>
</dbReference>
<keyword evidence="12" id="KW-1185">Reference proteome</keyword>
<dbReference type="eggNOG" id="ENOG502QUE9">
    <property type="taxonomic scope" value="Eukaryota"/>
</dbReference>
<dbReference type="Pfam" id="PF01129">
    <property type="entry name" value="ART"/>
    <property type="match status" value="1"/>
</dbReference>
<dbReference type="InterPro" id="IPR050999">
    <property type="entry name" value="ADP-ribosyltransferase_ARG"/>
</dbReference>